<feature type="domain" description="Carbohydrate kinase PfkB" evidence="3">
    <location>
        <begin position="1"/>
        <end position="295"/>
    </location>
</feature>
<sequence>MTHISVFGDVNVDVVSMLNGPLNLESDTRVNTRMSIGGSPCNMAAWIAQCMQPVSLLGCVGDDALGQYVKTQLGRKNIKSDLVALLPGERTGTCVILVDDQGRRTMLPDFGANLVFKLTDHISDRIRVSDVLVMSAYTYLRQETRELAAHIINVARENDVPIVIDAASSAPILEMGAVNARRFLDQADIIFANDDEMAALTSDLPQGWLGSIPNIVIKHGARGASWWSNGQIVSKRPARKTTVVDTTGAGDALLAGVVSALAGAKMFIDIPQEIKAEALDYGLVVASKCCAQVGAWPV</sequence>
<dbReference type="InterPro" id="IPR029056">
    <property type="entry name" value="Ribokinase-like"/>
</dbReference>
<keyword evidence="2" id="KW-0418">Kinase</keyword>
<dbReference type="PANTHER" id="PTHR10584">
    <property type="entry name" value="SUGAR KINASE"/>
    <property type="match status" value="1"/>
</dbReference>
<reference evidence="4" key="1">
    <citation type="submission" date="2020-05" db="EMBL/GenBank/DDBJ databases">
        <authorList>
            <person name="Chiriac C."/>
            <person name="Salcher M."/>
            <person name="Ghai R."/>
            <person name="Kavagutti S V."/>
        </authorList>
    </citation>
    <scope>NUCLEOTIDE SEQUENCE</scope>
</reference>
<evidence type="ECO:0000259" key="3">
    <source>
        <dbReference type="Pfam" id="PF00294"/>
    </source>
</evidence>
<dbReference type="Gene3D" id="3.40.1190.20">
    <property type="match status" value="1"/>
</dbReference>
<name>A0A6J5ZR35_9ZZZZ</name>
<protein>
    <submittedName>
        <fullName evidence="4">Unannotated protein</fullName>
    </submittedName>
</protein>
<dbReference type="InterPro" id="IPR002173">
    <property type="entry name" value="Carboh/pur_kinase_PfkB_CS"/>
</dbReference>
<dbReference type="PROSITE" id="PS00584">
    <property type="entry name" value="PFKB_KINASES_2"/>
    <property type="match status" value="1"/>
</dbReference>
<gene>
    <name evidence="4" type="ORF">UFOPK3770_01166</name>
</gene>
<dbReference type="GO" id="GO:0016301">
    <property type="term" value="F:kinase activity"/>
    <property type="evidence" value="ECO:0007669"/>
    <property type="project" value="UniProtKB-KW"/>
</dbReference>
<dbReference type="InterPro" id="IPR011611">
    <property type="entry name" value="PfkB_dom"/>
</dbReference>
<accession>A0A6J5ZR35</accession>
<evidence type="ECO:0000256" key="2">
    <source>
        <dbReference type="ARBA" id="ARBA00022777"/>
    </source>
</evidence>
<keyword evidence="1" id="KW-0808">Transferase</keyword>
<organism evidence="4">
    <name type="scientific">freshwater metagenome</name>
    <dbReference type="NCBI Taxonomy" id="449393"/>
    <lineage>
        <taxon>unclassified sequences</taxon>
        <taxon>metagenomes</taxon>
        <taxon>ecological metagenomes</taxon>
    </lineage>
</organism>
<evidence type="ECO:0000313" key="4">
    <source>
        <dbReference type="EMBL" id="CAB4343317.1"/>
    </source>
</evidence>
<evidence type="ECO:0000256" key="1">
    <source>
        <dbReference type="ARBA" id="ARBA00022679"/>
    </source>
</evidence>
<dbReference type="EMBL" id="CAESAJ010000161">
    <property type="protein sequence ID" value="CAB4343317.1"/>
    <property type="molecule type" value="Genomic_DNA"/>
</dbReference>
<proteinExistence type="predicted"/>
<dbReference type="SUPFAM" id="SSF53613">
    <property type="entry name" value="Ribokinase-like"/>
    <property type="match status" value="1"/>
</dbReference>
<dbReference type="PANTHER" id="PTHR10584:SF167">
    <property type="entry name" value="PFKB DOMAIN PROTEIN"/>
    <property type="match status" value="1"/>
</dbReference>
<dbReference type="AlphaFoldDB" id="A0A6J5ZR35"/>
<dbReference type="Pfam" id="PF00294">
    <property type="entry name" value="PfkB"/>
    <property type="match status" value="1"/>
</dbReference>